<dbReference type="AlphaFoldDB" id="A0A212JQF9"/>
<accession>A0A212JQF9</accession>
<name>A0A212JQF9_9FIRM</name>
<protein>
    <submittedName>
        <fullName evidence="1">Uncharacterized protein</fullName>
    </submittedName>
</protein>
<evidence type="ECO:0000313" key="1">
    <source>
        <dbReference type="EMBL" id="SBW01641.1"/>
    </source>
</evidence>
<gene>
    <name evidence="1" type="ORF">KL86CLO1_11521</name>
</gene>
<sequence length="64" mass="6577">MAGCSPPSGEWVLIAATLAAIQLAQGQTVEQLALMSSFFGVLGNNLGFLAITRAETKGEPTALI</sequence>
<reference evidence="1" key="1">
    <citation type="submission" date="2016-04" db="EMBL/GenBank/DDBJ databases">
        <authorList>
            <person name="Evans L.H."/>
            <person name="Alamgir A."/>
            <person name="Owens N."/>
            <person name="Weber N.D."/>
            <person name="Virtaneva K."/>
            <person name="Barbian K."/>
            <person name="Babar A."/>
            <person name="Rosenke K."/>
        </authorList>
    </citation>
    <scope>NUCLEOTIDE SEQUENCE</scope>
    <source>
        <strain evidence="1">86</strain>
    </source>
</reference>
<organism evidence="1">
    <name type="scientific">uncultured Eubacteriales bacterium</name>
    <dbReference type="NCBI Taxonomy" id="172733"/>
    <lineage>
        <taxon>Bacteria</taxon>
        <taxon>Bacillati</taxon>
        <taxon>Bacillota</taxon>
        <taxon>Clostridia</taxon>
        <taxon>Eubacteriales</taxon>
        <taxon>environmental samples</taxon>
    </lineage>
</organism>
<proteinExistence type="predicted"/>
<dbReference type="EMBL" id="FLUN01000001">
    <property type="protein sequence ID" value="SBW01641.1"/>
    <property type="molecule type" value="Genomic_DNA"/>
</dbReference>